<dbReference type="PROSITE" id="PS50082">
    <property type="entry name" value="WD_REPEATS_2"/>
    <property type="match status" value="6"/>
</dbReference>
<dbReference type="InterPro" id="IPR018791">
    <property type="entry name" value="UV_resistance/autophagy_Atg14"/>
</dbReference>
<dbReference type="PROSITE" id="PS00678">
    <property type="entry name" value="WD_REPEATS_1"/>
    <property type="match status" value="2"/>
</dbReference>
<evidence type="ECO:0000256" key="5">
    <source>
        <dbReference type="ARBA" id="ARBA00022737"/>
    </source>
</evidence>
<dbReference type="InterPro" id="IPR036322">
    <property type="entry name" value="WD40_repeat_dom_sf"/>
</dbReference>
<dbReference type="AlphaFoldDB" id="A0A9P6X3N5"/>
<name>A0A9P6X3N5_RHIOR</name>
<dbReference type="PROSITE" id="PS50294">
    <property type="entry name" value="WD_REPEATS_REGION"/>
    <property type="match status" value="6"/>
</dbReference>
<reference evidence="13" key="1">
    <citation type="journal article" date="2020" name="Microb. Genom.">
        <title>Genetic diversity of clinical and environmental Mucorales isolates obtained from an investigation of mucormycosis cases among solid organ transplant recipients.</title>
        <authorList>
            <person name="Nguyen M.H."/>
            <person name="Kaul D."/>
            <person name="Muto C."/>
            <person name="Cheng S.J."/>
            <person name="Richter R.A."/>
            <person name="Bruno V.M."/>
            <person name="Liu G."/>
            <person name="Beyhan S."/>
            <person name="Sundermann A.J."/>
            <person name="Mounaud S."/>
            <person name="Pasculle A.W."/>
            <person name="Nierman W.C."/>
            <person name="Driscoll E."/>
            <person name="Cumbie R."/>
            <person name="Clancy C.J."/>
            <person name="Dupont C.L."/>
        </authorList>
    </citation>
    <scope>NUCLEOTIDE SEQUENCE</scope>
    <source>
        <strain evidence="13">GL11</strain>
    </source>
</reference>
<dbReference type="PRINTS" id="PR00320">
    <property type="entry name" value="GPROTEINBRPT"/>
</dbReference>
<dbReference type="Pfam" id="PF12894">
    <property type="entry name" value="ANAPC4_WD40"/>
    <property type="match status" value="1"/>
</dbReference>
<dbReference type="Gene3D" id="2.130.10.10">
    <property type="entry name" value="YVTN repeat-like/Quinoprotein amine dehydrogenase"/>
    <property type="match status" value="1"/>
</dbReference>
<gene>
    <name evidence="13" type="ORF">G6F64_009372</name>
</gene>
<feature type="repeat" description="WD" evidence="10">
    <location>
        <begin position="429"/>
        <end position="470"/>
    </location>
</feature>
<evidence type="ECO:0000256" key="3">
    <source>
        <dbReference type="ARBA" id="ARBA00013807"/>
    </source>
</evidence>
<dbReference type="InterPro" id="IPR020472">
    <property type="entry name" value="WD40_PAC1"/>
</dbReference>
<feature type="repeat" description="WD" evidence="10">
    <location>
        <begin position="343"/>
        <end position="384"/>
    </location>
</feature>
<dbReference type="OrthoDB" id="1367865at2759"/>
<dbReference type="PANTHER" id="PTHR22846:SF2">
    <property type="entry name" value="F-BOX-LIKE_WD REPEAT-CONTAINING PROTEIN EBI"/>
    <property type="match status" value="1"/>
</dbReference>
<evidence type="ECO:0000256" key="11">
    <source>
        <dbReference type="SAM" id="MobiDB-lite"/>
    </source>
</evidence>
<keyword evidence="14" id="KW-1185">Reference proteome</keyword>
<feature type="repeat" description="WD" evidence="10">
    <location>
        <begin position="260"/>
        <end position="301"/>
    </location>
</feature>
<evidence type="ECO:0000259" key="12">
    <source>
        <dbReference type="Pfam" id="PF12894"/>
    </source>
</evidence>
<evidence type="ECO:0000256" key="10">
    <source>
        <dbReference type="PROSITE-ProRule" id="PRU00221"/>
    </source>
</evidence>
<dbReference type="Pfam" id="PF08513">
    <property type="entry name" value="LisH"/>
    <property type="match status" value="1"/>
</dbReference>
<dbReference type="FunFam" id="2.130.10.10:FF:000218">
    <property type="entry name" value="WD40 repeat-containing protein HOS15"/>
    <property type="match status" value="1"/>
</dbReference>
<evidence type="ECO:0000256" key="2">
    <source>
        <dbReference type="ARBA" id="ARBA00009574"/>
    </source>
</evidence>
<dbReference type="SMART" id="SM00667">
    <property type="entry name" value="LisH"/>
    <property type="match status" value="1"/>
</dbReference>
<dbReference type="InterPro" id="IPR024977">
    <property type="entry name" value="Apc4-like_WD40_dom"/>
</dbReference>
<dbReference type="InterPro" id="IPR001680">
    <property type="entry name" value="WD40_rpt"/>
</dbReference>
<feature type="repeat" description="WD" evidence="10">
    <location>
        <begin position="167"/>
        <end position="209"/>
    </location>
</feature>
<dbReference type="Proteomes" id="UP000716291">
    <property type="component" value="Unassembled WGS sequence"/>
</dbReference>
<keyword evidence="7" id="KW-0175">Coiled coil</keyword>
<keyword evidence="8" id="KW-0804">Transcription</keyword>
<dbReference type="GO" id="GO:0003714">
    <property type="term" value="F:transcription corepressor activity"/>
    <property type="evidence" value="ECO:0007669"/>
    <property type="project" value="InterPro"/>
</dbReference>
<dbReference type="GO" id="GO:0005737">
    <property type="term" value="C:cytoplasm"/>
    <property type="evidence" value="ECO:0007669"/>
    <property type="project" value="UniProtKB-ARBA"/>
</dbReference>
<comment type="subcellular location">
    <subcellularLocation>
        <location evidence="1">Nucleus</location>
    </subcellularLocation>
</comment>
<keyword evidence="4 10" id="KW-0853">WD repeat</keyword>
<evidence type="ECO:0000256" key="6">
    <source>
        <dbReference type="ARBA" id="ARBA00023015"/>
    </source>
</evidence>
<evidence type="ECO:0000256" key="8">
    <source>
        <dbReference type="ARBA" id="ARBA00023163"/>
    </source>
</evidence>
<protein>
    <recommendedName>
        <fullName evidence="3">Autophagy-related protein 14</fullName>
    </recommendedName>
</protein>
<dbReference type="CDD" id="cd00200">
    <property type="entry name" value="WD40"/>
    <property type="match status" value="1"/>
</dbReference>
<dbReference type="Pfam" id="PF10186">
    <property type="entry name" value="ATG14"/>
    <property type="match status" value="1"/>
</dbReference>
<dbReference type="GO" id="GO:0034967">
    <property type="term" value="C:Set3 complex"/>
    <property type="evidence" value="ECO:0007669"/>
    <property type="project" value="UniProtKB-ARBA"/>
</dbReference>
<comment type="similarity">
    <text evidence="2">Belongs to the ATG14 family.</text>
</comment>
<dbReference type="Gene3D" id="1.20.960.30">
    <property type="match status" value="1"/>
</dbReference>
<keyword evidence="9" id="KW-0539">Nucleus</keyword>
<dbReference type="SUPFAM" id="SSF50978">
    <property type="entry name" value="WD40 repeat-like"/>
    <property type="match status" value="1"/>
</dbReference>
<feature type="repeat" description="WD" evidence="10">
    <location>
        <begin position="219"/>
        <end position="250"/>
    </location>
</feature>
<organism evidence="13 14">
    <name type="scientific">Rhizopus oryzae</name>
    <name type="common">Mucormycosis agent</name>
    <name type="synonym">Rhizopus arrhizus var. delemar</name>
    <dbReference type="NCBI Taxonomy" id="64495"/>
    <lineage>
        <taxon>Eukaryota</taxon>
        <taxon>Fungi</taxon>
        <taxon>Fungi incertae sedis</taxon>
        <taxon>Mucoromycota</taxon>
        <taxon>Mucoromycotina</taxon>
        <taxon>Mucoromycetes</taxon>
        <taxon>Mucorales</taxon>
        <taxon>Mucorineae</taxon>
        <taxon>Rhizopodaceae</taxon>
        <taxon>Rhizopus</taxon>
    </lineage>
</organism>
<dbReference type="SMART" id="SM00320">
    <property type="entry name" value="WD40"/>
    <property type="match status" value="7"/>
</dbReference>
<dbReference type="InterPro" id="IPR015943">
    <property type="entry name" value="WD40/YVTN_repeat-like_dom_sf"/>
</dbReference>
<evidence type="ECO:0000256" key="4">
    <source>
        <dbReference type="ARBA" id="ARBA00022574"/>
    </source>
</evidence>
<sequence>MVLTSEEVNIIVYKYLQESGFRHTSFAFQYESQVEKSSYRDTHIQPGALINIIHKGLQFMEIEAHMNEEGELMECSVPFSLLEPHHCELTGHTFDNEPVKTAKRQRKEEKKQKEREKRARKDDTEDLGKEEVKKENSVKEDEDMEESIVTEKEMIPTEISAEDVIVLKGHKSEVFSCAWNPITTCLLASGSGDATARLWNVPEDKEEEIQPIVLNHLPNLNDNKDVTTLDWNPTGTLLATGSYDGQARIWTQKGQLRFVMAQHKGPIFSLKWNMKGDLVLSGSADTTTIIWDPETGEMKQQFEYHTQAILDVDWMDNTTFASCSSDKTIYVCRLGQTKPIKKWVGHEDEVNAVRWDPSGQYLASCSDDMTCKIWSLSSDQPIQQIKGHTLQIYTLQWAPQKDSRILATASFDASVRLWDALSGTCLYVLNNHTEAVYSISFSPDARLLASGSFDEVLNVWDTKDGSLKKTFKADGGIFEVHFNCINGKFEEHRKVMNTVTAEKEQIIQQANIFLERATVIQTLVASKNKLCMSLESIQAQQTCLTKEIHKKSLRISELKRVIEHKRRMVEQAQGRYDHKKEINNNNEAVIKLWHRTHKMTVGTRRILVKEVASLFELKPGVIEEEEQQQQNVALMLDHEDRMPFSKRPINLLNNKEDLYICGVTLPTKLIDVSTYPKEEINAPISLVVHMLRLIVHYLGIKLPFKIFQKGIQPYIRLETPNSKLWRNNNKMPLFLDKEDKNLRRFTIGMAMLNYNIAYLCYTQGVRIPLSEVPNTLQSLMACCHAPKLGIRSHALVYKGIRDLEFPIEFDQVWKMTALRYKTQQNADRPWDESQYPSDHVLLYPDSDEEEQIENQETLDKIEPSAMEQSEHWNLVDVMPSFHRGANNGNEGESVFQQAATSFMPGVMSVMESLNQHDPSSFLSRGKKYLR</sequence>
<dbReference type="InterPro" id="IPR019775">
    <property type="entry name" value="WD40_repeat_CS"/>
</dbReference>
<evidence type="ECO:0000256" key="7">
    <source>
        <dbReference type="ARBA" id="ARBA00023054"/>
    </source>
</evidence>
<feature type="domain" description="Anaphase-promoting complex subunit 4-like WD40" evidence="12">
    <location>
        <begin position="260"/>
        <end position="317"/>
    </location>
</feature>
<evidence type="ECO:0000313" key="14">
    <source>
        <dbReference type="Proteomes" id="UP000716291"/>
    </source>
</evidence>
<keyword evidence="5" id="KW-0677">Repeat</keyword>
<dbReference type="Pfam" id="PF00400">
    <property type="entry name" value="WD40"/>
    <property type="match status" value="5"/>
</dbReference>
<dbReference type="EMBL" id="JAANQT010001696">
    <property type="protein sequence ID" value="KAG1304246.1"/>
    <property type="molecule type" value="Genomic_DNA"/>
</dbReference>
<dbReference type="InterPro" id="IPR045183">
    <property type="entry name" value="Ebi-like"/>
</dbReference>
<feature type="region of interest" description="Disordered" evidence="11">
    <location>
        <begin position="90"/>
        <end position="147"/>
    </location>
</feature>
<dbReference type="PANTHER" id="PTHR22846">
    <property type="entry name" value="WD40 REPEAT PROTEIN"/>
    <property type="match status" value="1"/>
</dbReference>
<evidence type="ECO:0000256" key="9">
    <source>
        <dbReference type="ARBA" id="ARBA00023242"/>
    </source>
</evidence>
<dbReference type="GO" id="GO:0006357">
    <property type="term" value="P:regulation of transcription by RNA polymerase II"/>
    <property type="evidence" value="ECO:0007669"/>
    <property type="project" value="TreeGrafter"/>
</dbReference>
<evidence type="ECO:0000313" key="13">
    <source>
        <dbReference type="EMBL" id="KAG1304246.1"/>
    </source>
</evidence>
<comment type="caution">
    <text evidence="13">The sequence shown here is derived from an EMBL/GenBank/DDBJ whole genome shotgun (WGS) entry which is preliminary data.</text>
</comment>
<evidence type="ECO:0000256" key="1">
    <source>
        <dbReference type="ARBA" id="ARBA00004123"/>
    </source>
</evidence>
<feature type="compositionally biased region" description="Basic and acidic residues" evidence="11">
    <location>
        <begin position="90"/>
        <end position="139"/>
    </location>
</feature>
<feature type="repeat" description="WD" evidence="10">
    <location>
        <begin position="385"/>
        <end position="428"/>
    </location>
</feature>
<dbReference type="FunFam" id="1.20.960.30:FF:000001">
    <property type="entry name" value="F-box-like/WD repeat-containing protein TBL1XR1"/>
    <property type="match status" value="1"/>
</dbReference>
<dbReference type="PROSITE" id="PS50896">
    <property type="entry name" value="LISH"/>
    <property type="match status" value="1"/>
</dbReference>
<keyword evidence="6" id="KW-0805">Transcription regulation</keyword>
<dbReference type="InterPro" id="IPR006594">
    <property type="entry name" value="LisH"/>
</dbReference>
<proteinExistence type="inferred from homology"/>
<accession>A0A9P6X3N5</accession>